<dbReference type="PROSITE" id="PS51166">
    <property type="entry name" value="CBM20"/>
    <property type="match status" value="1"/>
</dbReference>
<dbReference type="GeneTree" id="ENSGT00390000007731"/>
<evidence type="ECO:0000256" key="2">
    <source>
        <dbReference type="SAM" id="Phobius"/>
    </source>
</evidence>
<dbReference type="Pfam" id="PF00686">
    <property type="entry name" value="CBM_20"/>
    <property type="match status" value="1"/>
</dbReference>
<dbReference type="PANTHER" id="PTHR15048:SF0">
    <property type="entry name" value="STARCH-BINDING DOMAIN-CONTAINING PROTEIN 1"/>
    <property type="match status" value="1"/>
</dbReference>
<feature type="compositionally biased region" description="Basic and acidic residues" evidence="1">
    <location>
        <begin position="252"/>
        <end position="261"/>
    </location>
</feature>
<feature type="region of interest" description="Disordered" evidence="1">
    <location>
        <begin position="130"/>
        <end position="149"/>
    </location>
</feature>
<evidence type="ECO:0000256" key="1">
    <source>
        <dbReference type="SAM" id="MobiDB-lite"/>
    </source>
</evidence>
<dbReference type="AlphaFoldDB" id="A0A4W5R7S3"/>
<protein>
    <recommendedName>
        <fullName evidence="3">CBM20 domain-containing protein</fullName>
    </recommendedName>
</protein>
<evidence type="ECO:0000313" key="5">
    <source>
        <dbReference type="Proteomes" id="UP000314982"/>
    </source>
</evidence>
<dbReference type="Proteomes" id="UP000314982">
    <property type="component" value="Unassembled WGS sequence"/>
</dbReference>
<dbReference type="InterPro" id="IPR013784">
    <property type="entry name" value="Carb-bd-like_fold"/>
</dbReference>
<feature type="compositionally biased region" description="Polar residues" evidence="1">
    <location>
        <begin position="262"/>
        <end position="276"/>
    </location>
</feature>
<accession>A0A4W5R7S3</accession>
<feature type="compositionally biased region" description="Basic and acidic residues" evidence="1">
    <location>
        <begin position="130"/>
        <end position="140"/>
    </location>
</feature>
<name>A0A4W5R7S3_9TELE</name>
<organism evidence="4 5">
    <name type="scientific">Hucho hucho</name>
    <name type="common">huchen</name>
    <dbReference type="NCBI Taxonomy" id="62062"/>
    <lineage>
        <taxon>Eukaryota</taxon>
        <taxon>Metazoa</taxon>
        <taxon>Chordata</taxon>
        <taxon>Craniata</taxon>
        <taxon>Vertebrata</taxon>
        <taxon>Euteleostomi</taxon>
        <taxon>Actinopterygii</taxon>
        <taxon>Neopterygii</taxon>
        <taxon>Teleostei</taxon>
        <taxon>Protacanthopterygii</taxon>
        <taxon>Salmoniformes</taxon>
        <taxon>Salmonidae</taxon>
        <taxon>Salmoninae</taxon>
        <taxon>Hucho</taxon>
    </lineage>
</organism>
<keyword evidence="2" id="KW-1133">Transmembrane helix</keyword>
<sequence>MIRISQLSAGSPDCRSETRLCAAIRGHLERAWRRTHTLVDIPSPISDHGALPGSLLSVTEAEEMTVKKSKTVAFESRAGDLTALYCMSDWMIAVVLAIIAIMSVWAALIIYRSIQTLKGPRRKVKDNTILETEKDGKETTNEEAPLSYVASTETELVPEALESWDGEGWKREPMVRIPTIDEDVEPIEAIPTTNEDLQTTRLRRTTKKSDGPYAEFHLCSPPEEHGGGLCRHYEGLCQVCGGLCQDDAQSRTDHTLDKEEPATTSHRSLSDINLQSGQMKATDVYNPEEGLKEVELRKECHRECTEESVASHPLTLANEPPESPEVNETLPDMLTDSDLQEPDHVCYTEMQEVQYPDDMTRHVAMEILSYTDPTEPLPRHPCGMDIEEVEYPEDVNSLVTITPQEGLDMILTDSNVIKSLADCVRDEAVGCPDDGDIHVAFANTQESQETLTLCDTDLQEPDQLSVTEIQELKCPGADMTSHVEVVYEKTRTMEDDMEALVEDLYSHFPLVDDDLSAGFEYCDVANAWLEKRDDLDDCGNGRQQAQSWNTTGIDTTERMTSNPQELFEKQPDSLGRDPNGHCVLHDNAMGGLSREPTEARDTHVVSEQKGEGANKSMDTRVESSCQEVEINIMEATMDCNEWMTVSGTDAEGNVHAPWVRISHSSVDCSAEAEHHPTETPHNADGSTTADAPASMVKETETTPVSLDGDLQENKMAAVIPIEPHAVQVRFCIHYHTLSVWQELAVTGNQPELGSWKGFVPLERGQDGFWASWVALPAERLVEWKFVLVENGEIQRWEESENRHLETGHGGGVVNLNRWWGFL</sequence>
<reference evidence="5" key="1">
    <citation type="submission" date="2018-06" db="EMBL/GenBank/DDBJ databases">
        <title>Genome assembly of Danube salmon.</title>
        <authorList>
            <person name="Macqueen D.J."/>
            <person name="Gundappa M.K."/>
        </authorList>
    </citation>
    <scope>NUCLEOTIDE SEQUENCE [LARGE SCALE GENOMIC DNA]</scope>
</reference>
<feature type="transmembrane region" description="Helical" evidence="2">
    <location>
        <begin position="90"/>
        <end position="111"/>
    </location>
</feature>
<dbReference type="GO" id="GO:2001070">
    <property type="term" value="F:starch binding"/>
    <property type="evidence" value="ECO:0007669"/>
    <property type="project" value="InterPro"/>
</dbReference>
<dbReference type="GO" id="GO:0016020">
    <property type="term" value="C:membrane"/>
    <property type="evidence" value="ECO:0007669"/>
    <property type="project" value="TreeGrafter"/>
</dbReference>
<dbReference type="Ensembl" id="ENSHHUT00000087322.1">
    <property type="protein sequence ID" value="ENSHHUP00000084672.1"/>
    <property type="gene ID" value="ENSHHUG00000049086.1"/>
</dbReference>
<evidence type="ECO:0000313" key="4">
    <source>
        <dbReference type="Ensembl" id="ENSHHUP00000084672.1"/>
    </source>
</evidence>
<dbReference type="InterPro" id="IPR002044">
    <property type="entry name" value="CBM20"/>
</dbReference>
<dbReference type="SMART" id="SM01065">
    <property type="entry name" value="CBM_2"/>
    <property type="match status" value="1"/>
</dbReference>
<dbReference type="PANTHER" id="PTHR15048">
    <property type="entry name" value="STARCH-BINDING DOMAIN-CONTAINING PROTEIN 1"/>
    <property type="match status" value="1"/>
</dbReference>
<reference evidence="4" key="2">
    <citation type="submission" date="2025-08" db="UniProtKB">
        <authorList>
            <consortium name="Ensembl"/>
        </authorList>
    </citation>
    <scope>IDENTIFICATION</scope>
</reference>
<evidence type="ECO:0000259" key="3">
    <source>
        <dbReference type="PROSITE" id="PS51166"/>
    </source>
</evidence>
<dbReference type="SUPFAM" id="SSF49452">
    <property type="entry name" value="Starch-binding domain-like"/>
    <property type="match status" value="1"/>
</dbReference>
<proteinExistence type="predicted"/>
<dbReference type="STRING" id="62062.ENSHHUP00000084672"/>
<dbReference type="InterPro" id="IPR013783">
    <property type="entry name" value="Ig-like_fold"/>
</dbReference>
<reference evidence="4" key="3">
    <citation type="submission" date="2025-09" db="UniProtKB">
        <authorList>
            <consortium name="Ensembl"/>
        </authorList>
    </citation>
    <scope>IDENTIFICATION</scope>
</reference>
<keyword evidence="5" id="KW-1185">Reference proteome</keyword>
<feature type="region of interest" description="Disordered" evidence="1">
    <location>
        <begin position="667"/>
        <end position="701"/>
    </location>
</feature>
<dbReference type="Gene3D" id="2.60.40.10">
    <property type="entry name" value="Immunoglobulins"/>
    <property type="match status" value="1"/>
</dbReference>
<keyword evidence="2" id="KW-0472">Membrane</keyword>
<feature type="region of interest" description="Disordered" evidence="1">
    <location>
        <begin position="252"/>
        <end position="276"/>
    </location>
</feature>
<keyword evidence="2" id="KW-0812">Transmembrane</keyword>
<feature type="domain" description="CBM20" evidence="3">
    <location>
        <begin position="720"/>
        <end position="821"/>
    </location>
</feature>